<protein>
    <recommendedName>
        <fullName evidence="3">glutathione transferase</fullName>
        <ecNumber evidence="3">2.5.1.18</ecNumber>
    </recommendedName>
</protein>
<dbReference type="PROSITE" id="PS50404">
    <property type="entry name" value="GST_NTER"/>
    <property type="match status" value="1"/>
</dbReference>
<dbReference type="EC" id="2.5.1.18" evidence="3"/>
<dbReference type="SFLD" id="SFLDG00363">
    <property type="entry name" value="AMPS_(cytGST):_Alpha-__Mu-__Pi"/>
    <property type="match status" value="1"/>
</dbReference>
<evidence type="ECO:0000256" key="3">
    <source>
        <dbReference type="ARBA" id="ARBA00012452"/>
    </source>
</evidence>
<evidence type="ECO:0000259" key="7">
    <source>
        <dbReference type="PROSITE" id="PS50405"/>
    </source>
</evidence>
<name>A0A814ZN67_9BILA</name>
<evidence type="ECO:0000313" key="8">
    <source>
        <dbReference type="EMBL" id="CAF1245517.1"/>
    </source>
</evidence>
<dbReference type="SFLD" id="SFLDS00019">
    <property type="entry name" value="Glutathione_Transferase_(cytos"/>
    <property type="match status" value="1"/>
</dbReference>
<evidence type="ECO:0000313" key="11">
    <source>
        <dbReference type="Proteomes" id="UP000663882"/>
    </source>
</evidence>
<evidence type="ECO:0000256" key="5">
    <source>
        <dbReference type="ARBA" id="ARBA00047960"/>
    </source>
</evidence>
<dbReference type="Proteomes" id="UP000663823">
    <property type="component" value="Unassembled WGS sequence"/>
</dbReference>
<evidence type="ECO:0000313" key="9">
    <source>
        <dbReference type="EMBL" id="CAF4061465.1"/>
    </source>
</evidence>
<comment type="function">
    <text evidence="1">Conjugation of reduced glutathione to a wide number of exogenous and endogenous hydrophobic electrophiles.</text>
</comment>
<comment type="similarity">
    <text evidence="2">Belongs to the GST superfamily. Mu family.</text>
</comment>
<sequence length="324" mass="38155">MTQSTTDKDQLVLGYWAARGRAESSRLLLHYTKTPFIDKMYQMGDVPDYNRDDWLNEKYKLGLDFPNLPYLIDGDLKLTQSTAILYYLGRKYNLMGNNPKQEALIIMLCEQAYDLRLKFITLCYGPNGNSPNEQKNFIETTLTENLQQFDRYFSKNKNQFAVDDRPTVADFQLFYCIDCSCSFNGSHVLLEKYINVKAFLQRIRELPQLKDYIIQSQAQVPMLLKRISESMHLKELIEENLEEWPTTGNPFYLDMLYLHYDGYSQRIIVQRLNYISDEKEKILSCIRNASINDLFIAYGYQYTQPIIENYPFPLYTRSTIQNDT</sequence>
<comment type="caution">
    <text evidence="8">The sequence shown here is derived from an EMBL/GenBank/DDBJ whole genome shotgun (WGS) entry which is preliminary data.</text>
</comment>
<comment type="catalytic activity">
    <reaction evidence="5">
        <text>RX + glutathione = an S-substituted glutathione + a halide anion + H(+)</text>
        <dbReference type="Rhea" id="RHEA:16437"/>
        <dbReference type="ChEBI" id="CHEBI:15378"/>
        <dbReference type="ChEBI" id="CHEBI:16042"/>
        <dbReference type="ChEBI" id="CHEBI:17792"/>
        <dbReference type="ChEBI" id="CHEBI:57925"/>
        <dbReference type="ChEBI" id="CHEBI:90779"/>
        <dbReference type="EC" id="2.5.1.18"/>
    </reaction>
</comment>
<dbReference type="InterPro" id="IPR003081">
    <property type="entry name" value="GST_mu"/>
</dbReference>
<dbReference type="CDD" id="cd03192">
    <property type="entry name" value="GST_C_Sigma_like"/>
    <property type="match status" value="1"/>
</dbReference>
<dbReference type="SUPFAM" id="SSF47616">
    <property type="entry name" value="GST C-terminal domain-like"/>
    <property type="match status" value="1"/>
</dbReference>
<accession>A0A814ZN67</accession>
<dbReference type="InterPro" id="IPR040079">
    <property type="entry name" value="Glutathione_S-Trfase"/>
</dbReference>
<dbReference type="EMBL" id="CAJNOO010002202">
    <property type="protein sequence ID" value="CAF1245517.1"/>
    <property type="molecule type" value="Genomic_DNA"/>
</dbReference>
<dbReference type="GO" id="GO:0006749">
    <property type="term" value="P:glutathione metabolic process"/>
    <property type="evidence" value="ECO:0007669"/>
    <property type="project" value="TreeGrafter"/>
</dbReference>
<feature type="domain" description="GST N-terminal" evidence="6">
    <location>
        <begin position="9"/>
        <end position="96"/>
    </location>
</feature>
<dbReference type="PANTHER" id="PTHR11571:SF222">
    <property type="entry name" value="GLUTATHIONE TRANSFERASE"/>
    <property type="match status" value="1"/>
</dbReference>
<dbReference type="OrthoDB" id="4951845at2759"/>
<evidence type="ECO:0000256" key="1">
    <source>
        <dbReference type="ARBA" id="ARBA00003701"/>
    </source>
</evidence>
<dbReference type="PROSITE" id="PS50405">
    <property type="entry name" value="GST_CTER"/>
    <property type="match status" value="1"/>
</dbReference>
<dbReference type="Pfam" id="PF02798">
    <property type="entry name" value="GST_N"/>
    <property type="match status" value="1"/>
</dbReference>
<dbReference type="Gene3D" id="3.40.30.10">
    <property type="entry name" value="Glutaredoxin"/>
    <property type="match status" value="1"/>
</dbReference>
<dbReference type="EMBL" id="CAJOAX010009707">
    <property type="protein sequence ID" value="CAF4061465.1"/>
    <property type="molecule type" value="Genomic_DNA"/>
</dbReference>
<dbReference type="InterPro" id="IPR036282">
    <property type="entry name" value="Glutathione-S-Trfase_C_sf"/>
</dbReference>
<evidence type="ECO:0000256" key="2">
    <source>
        <dbReference type="ARBA" id="ARBA00005861"/>
    </source>
</evidence>
<dbReference type="SUPFAM" id="SSF52833">
    <property type="entry name" value="Thioredoxin-like"/>
    <property type="match status" value="1"/>
</dbReference>
<evidence type="ECO:0000313" key="10">
    <source>
        <dbReference type="EMBL" id="CAF4113852.1"/>
    </source>
</evidence>
<dbReference type="Proteomes" id="UP000663882">
    <property type="component" value="Unassembled WGS sequence"/>
</dbReference>
<dbReference type="EMBL" id="CAJOBE010010662">
    <property type="protein sequence ID" value="CAF4113852.1"/>
    <property type="molecule type" value="Genomic_DNA"/>
</dbReference>
<dbReference type="SFLD" id="SFLDG01205">
    <property type="entry name" value="AMPS.1"/>
    <property type="match status" value="1"/>
</dbReference>
<dbReference type="CDD" id="cd03075">
    <property type="entry name" value="GST_N_Mu"/>
    <property type="match status" value="1"/>
</dbReference>
<dbReference type="InterPro" id="IPR004046">
    <property type="entry name" value="GST_C"/>
</dbReference>
<dbReference type="GO" id="GO:0004364">
    <property type="term" value="F:glutathione transferase activity"/>
    <property type="evidence" value="ECO:0007669"/>
    <property type="project" value="UniProtKB-EC"/>
</dbReference>
<dbReference type="Gene3D" id="1.20.1050.10">
    <property type="match status" value="1"/>
</dbReference>
<evidence type="ECO:0000256" key="4">
    <source>
        <dbReference type="ARBA" id="ARBA00022679"/>
    </source>
</evidence>
<dbReference type="PANTHER" id="PTHR11571">
    <property type="entry name" value="GLUTATHIONE S-TRANSFERASE"/>
    <property type="match status" value="1"/>
</dbReference>
<dbReference type="InterPro" id="IPR036249">
    <property type="entry name" value="Thioredoxin-like_sf"/>
</dbReference>
<dbReference type="InterPro" id="IPR010987">
    <property type="entry name" value="Glutathione-S-Trfase_C-like"/>
</dbReference>
<proteinExistence type="inferred from homology"/>
<dbReference type="Proteomes" id="UP000663874">
    <property type="component" value="Unassembled WGS sequence"/>
</dbReference>
<organism evidence="8 11">
    <name type="scientific">Rotaria sordida</name>
    <dbReference type="NCBI Taxonomy" id="392033"/>
    <lineage>
        <taxon>Eukaryota</taxon>
        <taxon>Metazoa</taxon>
        <taxon>Spiralia</taxon>
        <taxon>Gnathifera</taxon>
        <taxon>Rotifera</taxon>
        <taxon>Eurotatoria</taxon>
        <taxon>Bdelloidea</taxon>
        <taxon>Philodinida</taxon>
        <taxon>Philodinidae</taxon>
        <taxon>Rotaria</taxon>
    </lineage>
</organism>
<reference evidence="8" key="1">
    <citation type="submission" date="2021-02" db="EMBL/GenBank/DDBJ databases">
        <authorList>
            <person name="Nowell W R."/>
        </authorList>
    </citation>
    <scope>NUCLEOTIDE SEQUENCE</scope>
</reference>
<evidence type="ECO:0000259" key="6">
    <source>
        <dbReference type="PROSITE" id="PS50404"/>
    </source>
</evidence>
<keyword evidence="4" id="KW-0808">Transferase</keyword>
<dbReference type="Pfam" id="PF14497">
    <property type="entry name" value="GST_C_3"/>
    <property type="match status" value="1"/>
</dbReference>
<dbReference type="InterPro" id="IPR004045">
    <property type="entry name" value="Glutathione_S-Trfase_N"/>
</dbReference>
<dbReference type="InterPro" id="IPR050213">
    <property type="entry name" value="GST_superfamily"/>
</dbReference>
<feature type="domain" description="GST C-terminal" evidence="7">
    <location>
        <begin position="98"/>
        <end position="222"/>
    </location>
</feature>
<gene>
    <name evidence="10" type="ORF">FNK824_LOCUS31983</name>
    <name evidence="9" type="ORF">OTI717_LOCUS32159</name>
    <name evidence="8" type="ORF">RFH988_LOCUS26897</name>
</gene>
<dbReference type="AlphaFoldDB" id="A0A814ZN67"/>
<dbReference type="PRINTS" id="PR01267">
    <property type="entry name" value="GSTRNSFRASEM"/>
</dbReference>